<evidence type="ECO:0000256" key="4">
    <source>
        <dbReference type="ARBA" id="ARBA00022824"/>
    </source>
</evidence>
<accession>A0A5E8BD00</accession>
<dbReference type="InterPro" id="IPR008814">
    <property type="entry name" value="Swp1"/>
</dbReference>
<evidence type="ECO:0000256" key="5">
    <source>
        <dbReference type="ARBA" id="ARBA00022989"/>
    </source>
</evidence>
<dbReference type="PANTHER" id="PTHR12640:SF0">
    <property type="entry name" value="DOLICHYL-DIPHOSPHOOLIGOSACCHARIDE--PROTEIN GLYCOSYLTRANSFERASE SUBUNIT 2"/>
    <property type="match status" value="1"/>
</dbReference>
<protein>
    <recommendedName>
        <fullName evidence="9">Ribophorin II C-terminal domain-containing protein</fullName>
    </recommendedName>
</protein>
<feature type="transmembrane region" description="Helical" evidence="7">
    <location>
        <begin position="249"/>
        <end position="276"/>
    </location>
</feature>
<dbReference type="OrthoDB" id="432292at2759"/>
<feature type="chain" id="PRO_5044254856" description="Ribophorin II C-terminal domain-containing protein" evidence="8">
    <location>
        <begin position="26"/>
        <end position="347"/>
    </location>
</feature>
<keyword evidence="5 7" id="KW-1133">Transmembrane helix</keyword>
<dbReference type="Proteomes" id="UP000398389">
    <property type="component" value="Unassembled WGS sequence"/>
</dbReference>
<dbReference type="AlphaFoldDB" id="A0A5E8BD00"/>
<evidence type="ECO:0000256" key="2">
    <source>
        <dbReference type="ARBA" id="ARBA00022692"/>
    </source>
</evidence>
<comment type="subcellular location">
    <subcellularLocation>
        <location evidence="1">Endoplasmic reticulum membrane</location>
        <topology evidence="1">Multi-pass membrane protein</topology>
    </subcellularLocation>
</comment>
<feature type="transmembrane region" description="Helical" evidence="7">
    <location>
        <begin position="313"/>
        <end position="332"/>
    </location>
</feature>
<evidence type="ECO:0000256" key="8">
    <source>
        <dbReference type="SAM" id="SignalP"/>
    </source>
</evidence>
<keyword evidence="11" id="KW-1185">Reference proteome</keyword>
<gene>
    <name evidence="10" type="ORF">SAPINGB_P002291</name>
</gene>
<keyword evidence="2 7" id="KW-0812">Transmembrane</keyword>
<dbReference type="GO" id="GO:0006487">
    <property type="term" value="P:protein N-linked glycosylation"/>
    <property type="evidence" value="ECO:0007669"/>
    <property type="project" value="TreeGrafter"/>
</dbReference>
<name>A0A5E8BD00_9ASCO</name>
<dbReference type="EMBL" id="CABVLU010000002">
    <property type="protein sequence ID" value="VVT49482.1"/>
    <property type="molecule type" value="Genomic_DNA"/>
</dbReference>
<dbReference type="PANTHER" id="PTHR12640">
    <property type="entry name" value="RIBOPHORIN II"/>
    <property type="match status" value="1"/>
</dbReference>
<dbReference type="InterPro" id="IPR056790">
    <property type="entry name" value="Ribophorin_II_C"/>
</dbReference>
<evidence type="ECO:0000256" key="1">
    <source>
        <dbReference type="ARBA" id="ARBA00004477"/>
    </source>
</evidence>
<dbReference type="RefSeq" id="XP_031852901.1">
    <property type="nucleotide sequence ID" value="XM_031997010.1"/>
</dbReference>
<feature type="signal peptide" evidence="8">
    <location>
        <begin position="1"/>
        <end position="25"/>
    </location>
</feature>
<evidence type="ECO:0000256" key="6">
    <source>
        <dbReference type="ARBA" id="ARBA00023136"/>
    </source>
</evidence>
<keyword evidence="6 7" id="KW-0472">Membrane</keyword>
<dbReference type="GeneID" id="43581110"/>
<evidence type="ECO:0000313" key="11">
    <source>
        <dbReference type="Proteomes" id="UP000398389"/>
    </source>
</evidence>
<evidence type="ECO:0000313" key="10">
    <source>
        <dbReference type="EMBL" id="VVT49482.1"/>
    </source>
</evidence>
<evidence type="ECO:0000256" key="3">
    <source>
        <dbReference type="ARBA" id="ARBA00022729"/>
    </source>
</evidence>
<organism evidence="10 11">
    <name type="scientific">Magnusiomyces paraingens</name>
    <dbReference type="NCBI Taxonomy" id="2606893"/>
    <lineage>
        <taxon>Eukaryota</taxon>
        <taxon>Fungi</taxon>
        <taxon>Dikarya</taxon>
        <taxon>Ascomycota</taxon>
        <taxon>Saccharomycotina</taxon>
        <taxon>Dipodascomycetes</taxon>
        <taxon>Dipodascales</taxon>
        <taxon>Dipodascaceae</taxon>
        <taxon>Magnusiomyces</taxon>
    </lineage>
</organism>
<sequence>MQLSSKLSSASLFAVLTVFLSSVSASELSWVVGNGKVSVSNGPTTDFSKQFKSSKASTPIAESVVIPPGSTFDVSFDTLISNATSKAEKATRAHQTVLLISSPKLGVDFSYPISTRASGKDAKLSLSIHKKLPEVLLNKAVAGPLKAEIVVGGFDSESVEEVVVKGTSEDEENKESPKTTIKKIYTPVDPTRIVLTERLIVIPSQPEPAKKGKAPAPKPSEVALPVRNEALPEIHHIFRAPPHTISRSIALASIVAILGCIMVLINSWTLFAGVNLGQLPQALKAAPLAHTTFMASILASELLFYKYYLGDSIFQTLASLAVVAPIAVYSGSRALREIKTRRLNGLI</sequence>
<dbReference type="GO" id="GO:0008250">
    <property type="term" value="C:oligosaccharyltransferase complex"/>
    <property type="evidence" value="ECO:0007669"/>
    <property type="project" value="InterPro"/>
</dbReference>
<keyword evidence="4" id="KW-0256">Endoplasmic reticulum</keyword>
<dbReference type="UniPathway" id="UPA00378"/>
<keyword evidence="3 8" id="KW-0732">Signal</keyword>
<evidence type="ECO:0000256" key="7">
    <source>
        <dbReference type="SAM" id="Phobius"/>
    </source>
</evidence>
<evidence type="ECO:0000259" key="9">
    <source>
        <dbReference type="Pfam" id="PF25147"/>
    </source>
</evidence>
<proteinExistence type="predicted"/>
<dbReference type="Pfam" id="PF25147">
    <property type="entry name" value="Ribophorin_II_C"/>
    <property type="match status" value="1"/>
</dbReference>
<reference evidence="10 11" key="1">
    <citation type="submission" date="2019-09" db="EMBL/GenBank/DDBJ databases">
        <authorList>
            <person name="Brejova B."/>
        </authorList>
    </citation>
    <scope>NUCLEOTIDE SEQUENCE [LARGE SCALE GENOMIC DNA]</scope>
</reference>
<feature type="domain" description="Ribophorin II C-terminal" evidence="9">
    <location>
        <begin position="238"/>
        <end position="342"/>
    </location>
</feature>